<evidence type="ECO:0000313" key="8">
    <source>
        <dbReference type="Proteomes" id="UP000254785"/>
    </source>
</evidence>
<dbReference type="GO" id="GO:0015920">
    <property type="term" value="P:lipopolysaccharide transport"/>
    <property type="evidence" value="ECO:0007669"/>
    <property type="project" value="TreeGrafter"/>
</dbReference>
<keyword evidence="4 6" id="KW-0998">Cell outer membrane</keyword>
<evidence type="ECO:0000256" key="4">
    <source>
        <dbReference type="ARBA" id="ARBA00023237"/>
    </source>
</evidence>
<keyword evidence="2 6" id="KW-0472">Membrane</keyword>
<dbReference type="GO" id="GO:0043165">
    <property type="term" value="P:Gram-negative-bacterium-type cell outer membrane assembly"/>
    <property type="evidence" value="ECO:0007669"/>
    <property type="project" value="UniProtKB-UniRule"/>
</dbReference>
<keyword evidence="3 6" id="KW-0564">Palmitate</keyword>
<dbReference type="PANTHER" id="PTHR38098:SF1">
    <property type="entry name" value="LPS-ASSEMBLY LIPOPROTEIN LPTE"/>
    <property type="match status" value="1"/>
</dbReference>
<keyword evidence="1 6" id="KW-0732">Signal</keyword>
<dbReference type="EMBL" id="UGDC01000003">
    <property type="protein sequence ID" value="STJ81833.1"/>
    <property type="molecule type" value="Genomic_DNA"/>
</dbReference>
<dbReference type="PANTHER" id="PTHR38098">
    <property type="entry name" value="LPS-ASSEMBLY LIPOPROTEIN LPTE"/>
    <property type="match status" value="1"/>
</dbReference>
<sequence length="128" mass="13986">MRYLATLLLSLAVLITAGCGWHLRDTTQVPSTMKVMILDSGDPNGPLSRAVRNQLRLNGVELLDKETTRKDVPSLRLGAVSISQDTASVFRNGQTAEYQMVMTVSASVLIPGRDIYPISAQSLPFVLR</sequence>
<evidence type="ECO:0000256" key="5">
    <source>
        <dbReference type="ARBA" id="ARBA00023288"/>
    </source>
</evidence>
<evidence type="ECO:0000256" key="1">
    <source>
        <dbReference type="ARBA" id="ARBA00022729"/>
    </source>
</evidence>
<dbReference type="GO" id="GO:0001530">
    <property type="term" value="F:lipopolysaccharide binding"/>
    <property type="evidence" value="ECO:0007669"/>
    <property type="project" value="TreeGrafter"/>
</dbReference>
<comment type="similarity">
    <text evidence="6">Belongs to the LptE lipoprotein family.</text>
</comment>
<dbReference type="Pfam" id="PF04390">
    <property type="entry name" value="LptE"/>
    <property type="match status" value="1"/>
</dbReference>
<comment type="subcellular location">
    <subcellularLocation>
        <location evidence="6">Cell outer membrane</location>
        <topology evidence="6">Lipid-anchor</topology>
    </subcellularLocation>
</comment>
<proteinExistence type="inferred from homology"/>
<gene>
    <name evidence="7" type="primary">rlpB</name>
    <name evidence="6" type="synonym">lptE</name>
    <name evidence="7" type="ORF">NCTC9117_04419</name>
</gene>
<evidence type="ECO:0000256" key="3">
    <source>
        <dbReference type="ARBA" id="ARBA00023139"/>
    </source>
</evidence>
<keyword evidence="5 6" id="KW-0449">Lipoprotein</keyword>
<dbReference type="HAMAP" id="MF_01186">
    <property type="entry name" value="LPS_assembly_LptE"/>
    <property type="match status" value="1"/>
</dbReference>
<dbReference type="InterPro" id="IPR007485">
    <property type="entry name" value="LPS_assembly_LptE"/>
</dbReference>
<dbReference type="Proteomes" id="UP000254785">
    <property type="component" value="Unassembled WGS sequence"/>
</dbReference>
<dbReference type="GO" id="GO:1990351">
    <property type="term" value="C:transporter complex"/>
    <property type="evidence" value="ECO:0007669"/>
    <property type="project" value="TreeGrafter"/>
</dbReference>
<evidence type="ECO:0000256" key="6">
    <source>
        <dbReference type="HAMAP-Rule" id="MF_01186"/>
    </source>
</evidence>
<evidence type="ECO:0000256" key="2">
    <source>
        <dbReference type="ARBA" id="ARBA00023136"/>
    </source>
</evidence>
<name>A0A376YBH6_ECOLX</name>
<accession>A0A376YBH6</accession>
<comment type="function">
    <text evidence="6">Together with LptD, is involved in the assembly of lipopolysaccharide (LPS) at the surface of the outer membrane. Required for the proper assembly of LptD. Binds LPS and may serve as the LPS recognition site at the outer membrane.</text>
</comment>
<evidence type="ECO:0000313" key="7">
    <source>
        <dbReference type="EMBL" id="STJ81833.1"/>
    </source>
</evidence>
<dbReference type="PROSITE" id="PS51257">
    <property type="entry name" value="PROKAR_LIPOPROTEIN"/>
    <property type="match status" value="1"/>
</dbReference>
<organism evidence="7 8">
    <name type="scientific">Escherichia coli</name>
    <dbReference type="NCBI Taxonomy" id="562"/>
    <lineage>
        <taxon>Bacteria</taxon>
        <taxon>Pseudomonadati</taxon>
        <taxon>Pseudomonadota</taxon>
        <taxon>Gammaproteobacteria</taxon>
        <taxon>Enterobacterales</taxon>
        <taxon>Enterobacteriaceae</taxon>
        <taxon>Escherichia</taxon>
    </lineage>
</organism>
<dbReference type="GO" id="GO:0009279">
    <property type="term" value="C:cell outer membrane"/>
    <property type="evidence" value="ECO:0007669"/>
    <property type="project" value="UniProtKB-SubCell"/>
</dbReference>
<protein>
    <recommendedName>
        <fullName evidence="6">LPS-assembly lipoprotein LptE</fullName>
    </recommendedName>
</protein>
<dbReference type="Gene3D" id="3.30.160.150">
    <property type="entry name" value="Lipoprotein like domain"/>
    <property type="match status" value="1"/>
</dbReference>
<reference evidence="7 8" key="1">
    <citation type="submission" date="2018-06" db="EMBL/GenBank/DDBJ databases">
        <authorList>
            <consortium name="Pathogen Informatics"/>
            <person name="Doyle S."/>
        </authorList>
    </citation>
    <scope>NUCLEOTIDE SEQUENCE [LARGE SCALE GENOMIC DNA]</scope>
    <source>
        <strain evidence="7 8">NCTC9117</strain>
    </source>
</reference>
<dbReference type="AlphaFoldDB" id="A0A376YBH6"/>
<comment type="subunit">
    <text evidence="6">Component of the lipopolysaccharide transport and assembly complex. Interacts with LptD.</text>
</comment>